<dbReference type="EMBL" id="JAAKDE010000008">
    <property type="protein sequence ID" value="MBA2132772.1"/>
    <property type="molecule type" value="Genomic_DNA"/>
</dbReference>
<dbReference type="RefSeq" id="WP_181339229.1">
    <property type="nucleotide sequence ID" value="NZ_JAAKDE010000008.1"/>
</dbReference>
<feature type="transmembrane region" description="Helical" evidence="1">
    <location>
        <begin position="136"/>
        <end position="153"/>
    </location>
</feature>
<comment type="caution">
    <text evidence="2">The sequence shown here is derived from an EMBL/GenBank/DDBJ whole genome shotgun (WGS) entry which is preliminary data.</text>
</comment>
<reference evidence="2" key="1">
    <citation type="submission" date="2020-06" db="EMBL/GenBank/DDBJ databases">
        <title>Novel chitinolytic bacterium.</title>
        <authorList>
            <person name="Ungkulpasvich U."/>
            <person name="Kosugi A."/>
            <person name="Uke A."/>
        </authorList>
    </citation>
    <scope>NUCLEOTIDE SEQUENCE</scope>
    <source>
        <strain evidence="2">UUS1-1</strain>
    </source>
</reference>
<dbReference type="PANTHER" id="PTHR42867">
    <property type="entry name" value="MEMBRANE PROTEIN-RELATED"/>
    <property type="match status" value="1"/>
</dbReference>
<gene>
    <name evidence="2" type="ORF">G5B42_04340</name>
</gene>
<protein>
    <submittedName>
        <fullName evidence="2">DUF1385 domain-containing protein</fullName>
    </submittedName>
</protein>
<dbReference type="Pfam" id="PF07136">
    <property type="entry name" value="DUF1385"/>
    <property type="match status" value="1"/>
</dbReference>
<dbReference type="PANTHER" id="PTHR42867:SF1">
    <property type="entry name" value="MEMBRANE PROTEIN-RELATED"/>
    <property type="match status" value="1"/>
</dbReference>
<keyword evidence="3" id="KW-1185">Reference proteome</keyword>
<accession>A0A8J6I1X8</accession>
<dbReference type="Proteomes" id="UP000657177">
    <property type="component" value="Unassembled WGS sequence"/>
</dbReference>
<feature type="transmembrane region" description="Helical" evidence="1">
    <location>
        <begin position="218"/>
        <end position="239"/>
    </location>
</feature>
<evidence type="ECO:0000313" key="3">
    <source>
        <dbReference type="Proteomes" id="UP000657177"/>
    </source>
</evidence>
<evidence type="ECO:0000256" key="1">
    <source>
        <dbReference type="SAM" id="Phobius"/>
    </source>
</evidence>
<keyword evidence="1" id="KW-0472">Membrane</keyword>
<organism evidence="2 3">
    <name type="scientific">Capillibacterium thermochitinicola</name>
    <dbReference type="NCBI Taxonomy" id="2699427"/>
    <lineage>
        <taxon>Bacteria</taxon>
        <taxon>Bacillati</taxon>
        <taxon>Bacillota</taxon>
        <taxon>Capillibacterium</taxon>
    </lineage>
</organism>
<proteinExistence type="predicted"/>
<keyword evidence="1" id="KW-0812">Transmembrane</keyword>
<dbReference type="InterPro" id="IPR010787">
    <property type="entry name" value="DUF1385"/>
</dbReference>
<feature type="transmembrane region" description="Helical" evidence="1">
    <location>
        <begin position="95"/>
        <end position="116"/>
    </location>
</feature>
<evidence type="ECO:0000313" key="2">
    <source>
        <dbReference type="EMBL" id="MBA2132772.1"/>
    </source>
</evidence>
<name>A0A8J6I1X8_9FIRM</name>
<dbReference type="AlphaFoldDB" id="A0A8J6I1X8"/>
<feature type="transmembrane region" description="Helical" evidence="1">
    <location>
        <begin position="193"/>
        <end position="212"/>
    </location>
</feature>
<sequence length="302" mass="34110">MAENYQYGGQAVIEGVMMRGRHHYAVVVRKENKETCVFKESLGSYTRKHPVLRLPFIRGVVALAESLVLGLKALQYSANQVMESEGEELSVWEMTLMVLFAIGLTIVLFIALPLFLRGLVARVLPGTLWRNLFEGLMRAVILVLYITVISLLSDIQRVFAYHGAEHKVIHTYEAGEELTIENARKKSTLHPRCGTSFLLYVVVVSAVLFSFLGEQTLLMRFISRILLLPLIAGVSYEIIKISSRHQSMFLWRALSWPGLMLQRLTTREPDNDQLEVAILALKEVLALENNSTNVLPLNQQEA</sequence>
<keyword evidence="1" id="KW-1133">Transmembrane helix</keyword>